<accession>A0A1H7RPL0</accession>
<evidence type="ECO:0000313" key="2">
    <source>
        <dbReference type="EMBL" id="SEL61969.1"/>
    </source>
</evidence>
<organism evidence="2 3">
    <name type="scientific">Paraburkholderia caballeronis</name>
    <dbReference type="NCBI Taxonomy" id="416943"/>
    <lineage>
        <taxon>Bacteria</taxon>
        <taxon>Pseudomonadati</taxon>
        <taxon>Pseudomonadota</taxon>
        <taxon>Betaproteobacteria</taxon>
        <taxon>Burkholderiales</taxon>
        <taxon>Burkholderiaceae</taxon>
        <taxon>Paraburkholderia</taxon>
    </lineage>
</organism>
<dbReference type="Proteomes" id="UP000199120">
    <property type="component" value="Unassembled WGS sequence"/>
</dbReference>
<evidence type="ECO:0000313" key="3">
    <source>
        <dbReference type="Proteomes" id="UP000199120"/>
    </source>
</evidence>
<keyword evidence="3" id="KW-1185">Reference proteome</keyword>
<sequence length="72" mass="7419">MTGIPPLTYEPSPALPAPPGGDTPAVVDLPPPRSAAGAPLLAALARRASAARSRWSRSTWRRSANCCGPRTA</sequence>
<reference evidence="3" key="1">
    <citation type="submission" date="2016-10" db="EMBL/GenBank/DDBJ databases">
        <authorList>
            <person name="Varghese N."/>
            <person name="Submissions S."/>
        </authorList>
    </citation>
    <scope>NUCLEOTIDE SEQUENCE [LARGE SCALE GENOMIC DNA]</scope>
    <source>
        <strain evidence="3">LMG 26416</strain>
    </source>
</reference>
<gene>
    <name evidence="2" type="ORF">SAMN05192542_110117</name>
</gene>
<evidence type="ECO:0000256" key="1">
    <source>
        <dbReference type="SAM" id="MobiDB-lite"/>
    </source>
</evidence>
<feature type="region of interest" description="Disordered" evidence="1">
    <location>
        <begin position="1"/>
        <end position="26"/>
    </location>
</feature>
<protein>
    <submittedName>
        <fullName evidence="2">Uncharacterized protein</fullName>
    </submittedName>
</protein>
<name>A0A1H7RPL0_9BURK</name>
<dbReference type="EMBL" id="FOAJ01000010">
    <property type="protein sequence ID" value="SEL61969.1"/>
    <property type="molecule type" value="Genomic_DNA"/>
</dbReference>
<proteinExistence type="predicted"/>
<dbReference type="AlphaFoldDB" id="A0A1H7RPL0"/>